<comment type="caution">
    <text evidence="1">The sequence shown here is derived from an EMBL/GenBank/DDBJ whole genome shotgun (WGS) entry which is preliminary data.</text>
</comment>
<protein>
    <submittedName>
        <fullName evidence="1">Uncharacterized protein</fullName>
    </submittedName>
</protein>
<proteinExistence type="predicted"/>
<organism evidence="1 2">
    <name type="scientific">Brachionus calyciflorus</name>
    <dbReference type="NCBI Taxonomy" id="104777"/>
    <lineage>
        <taxon>Eukaryota</taxon>
        <taxon>Metazoa</taxon>
        <taxon>Spiralia</taxon>
        <taxon>Gnathifera</taxon>
        <taxon>Rotifera</taxon>
        <taxon>Eurotatoria</taxon>
        <taxon>Monogononta</taxon>
        <taxon>Pseudotrocha</taxon>
        <taxon>Ploima</taxon>
        <taxon>Brachionidae</taxon>
        <taxon>Brachionus</taxon>
    </lineage>
</organism>
<dbReference type="AlphaFoldDB" id="A0A814JFL5"/>
<evidence type="ECO:0000313" key="2">
    <source>
        <dbReference type="Proteomes" id="UP000663879"/>
    </source>
</evidence>
<feature type="non-terminal residue" evidence="1">
    <location>
        <position position="163"/>
    </location>
</feature>
<accession>A0A814JFL5</accession>
<dbReference type="OrthoDB" id="7699125at2759"/>
<keyword evidence="2" id="KW-1185">Reference proteome</keyword>
<gene>
    <name evidence="1" type="ORF">OXX778_LOCUS18237</name>
</gene>
<dbReference type="EMBL" id="CAJNOC010004960">
    <property type="protein sequence ID" value="CAF1038677.1"/>
    <property type="molecule type" value="Genomic_DNA"/>
</dbReference>
<sequence>MFYWALLNLAPSQKYSLAAIQLLAVCKYSVFKNNLELTKEILGDFIDDLNLLQEKKMVLSINKKNVSLKGYLVSCLGDTPAQNWLGGYKETVSLAKKFCRMCEITQESRNNFISENIRLRTLENHLKLLEILEKEKNEKKKEELSTEFGINFRSPLLGIDNFD</sequence>
<dbReference type="Proteomes" id="UP000663879">
    <property type="component" value="Unassembled WGS sequence"/>
</dbReference>
<name>A0A814JFL5_9BILA</name>
<reference evidence="1" key="1">
    <citation type="submission" date="2021-02" db="EMBL/GenBank/DDBJ databases">
        <authorList>
            <person name="Nowell W R."/>
        </authorList>
    </citation>
    <scope>NUCLEOTIDE SEQUENCE</scope>
    <source>
        <strain evidence="1">Ploen Becks lab</strain>
    </source>
</reference>
<evidence type="ECO:0000313" key="1">
    <source>
        <dbReference type="EMBL" id="CAF1038677.1"/>
    </source>
</evidence>